<comment type="caution">
    <text evidence="1">The sequence shown here is derived from an EMBL/GenBank/DDBJ whole genome shotgun (WGS) entry which is preliminary data.</text>
</comment>
<gene>
    <name evidence="1" type="ORF">IQ266_26750</name>
</gene>
<sequence length="61" mass="5424">MADFAGVEPEVVGVGKGCDEVAGVVAADVGLAVVVGVAVGGVVGVAGVTEAGAAGTGVGEA</sequence>
<evidence type="ECO:0000313" key="2">
    <source>
        <dbReference type="Proteomes" id="UP000625316"/>
    </source>
</evidence>
<name>A0A928VTB7_9CYAN</name>
<dbReference type="AlphaFoldDB" id="A0A928VTB7"/>
<organism evidence="1 2">
    <name type="scientific">Romeriopsis navalis LEGE 11480</name>
    <dbReference type="NCBI Taxonomy" id="2777977"/>
    <lineage>
        <taxon>Bacteria</taxon>
        <taxon>Bacillati</taxon>
        <taxon>Cyanobacteriota</taxon>
        <taxon>Cyanophyceae</taxon>
        <taxon>Leptolyngbyales</taxon>
        <taxon>Leptolyngbyaceae</taxon>
        <taxon>Romeriopsis</taxon>
        <taxon>Romeriopsis navalis</taxon>
    </lineage>
</organism>
<feature type="non-terminal residue" evidence="1">
    <location>
        <position position="61"/>
    </location>
</feature>
<dbReference type="RefSeq" id="WP_264328145.1">
    <property type="nucleotide sequence ID" value="NZ_JADEXQ010000180.1"/>
</dbReference>
<evidence type="ECO:0000313" key="1">
    <source>
        <dbReference type="EMBL" id="MBE9033338.1"/>
    </source>
</evidence>
<dbReference type="Proteomes" id="UP000625316">
    <property type="component" value="Unassembled WGS sequence"/>
</dbReference>
<protein>
    <submittedName>
        <fullName evidence="1">Uncharacterized protein</fullName>
    </submittedName>
</protein>
<keyword evidence="2" id="KW-1185">Reference proteome</keyword>
<proteinExistence type="predicted"/>
<reference evidence="1" key="1">
    <citation type="submission" date="2020-10" db="EMBL/GenBank/DDBJ databases">
        <authorList>
            <person name="Castelo-Branco R."/>
            <person name="Eusebio N."/>
            <person name="Adriana R."/>
            <person name="Vieira A."/>
            <person name="Brugerolle De Fraissinette N."/>
            <person name="Rezende De Castro R."/>
            <person name="Schneider M.P."/>
            <person name="Vasconcelos V."/>
            <person name="Leao P.N."/>
        </authorList>
    </citation>
    <scope>NUCLEOTIDE SEQUENCE</scope>
    <source>
        <strain evidence="1">LEGE 11480</strain>
    </source>
</reference>
<dbReference type="EMBL" id="JADEXQ010000180">
    <property type="protein sequence ID" value="MBE9033338.1"/>
    <property type="molecule type" value="Genomic_DNA"/>
</dbReference>
<accession>A0A928VTB7</accession>